<dbReference type="OrthoDB" id="1144971at2"/>
<dbReference type="Proteomes" id="UP000198521">
    <property type="component" value="Unassembled WGS sequence"/>
</dbReference>
<dbReference type="STRING" id="1038014.SAMN04487910_2227"/>
<keyword evidence="1" id="KW-0472">Membrane</keyword>
<dbReference type="RefSeq" id="WP_091408282.1">
    <property type="nucleotide sequence ID" value="NZ_FOAB01000004.1"/>
</dbReference>
<keyword evidence="1" id="KW-0812">Transmembrane</keyword>
<keyword evidence="1" id="KW-1133">Transmembrane helix</keyword>
<reference evidence="2 3" key="1">
    <citation type="submission" date="2016-10" db="EMBL/GenBank/DDBJ databases">
        <authorList>
            <person name="de Groot N.N."/>
        </authorList>
    </citation>
    <scope>NUCLEOTIDE SEQUENCE [LARGE SCALE GENOMIC DNA]</scope>
    <source>
        <strain evidence="2 3">DSM 25232</strain>
    </source>
</reference>
<dbReference type="Gene3D" id="1.25.40.10">
    <property type="entry name" value="Tetratricopeptide repeat domain"/>
    <property type="match status" value="1"/>
</dbReference>
<evidence type="ECO:0008006" key="4">
    <source>
        <dbReference type="Google" id="ProtNLM"/>
    </source>
</evidence>
<evidence type="ECO:0000313" key="2">
    <source>
        <dbReference type="EMBL" id="SEL35751.1"/>
    </source>
</evidence>
<organism evidence="2 3">
    <name type="scientific">Aquimarina amphilecti</name>
    <dbReference type="NCBI Taxonomy" id="1038014"/>
    <lineage>
        <taxon>Bacteria</taxon>
        <taxon>Pseudomonadati</taxon>
        <taxon>Bacteroidota</taxon>
        <taxon>Flavobacteriia</taxon>
        <taxon>Flavobacteriales</taxon>
        <taxon>Flavobacteriaceae</taxon>
        <taxon>Aquimarina</taxon>
    </lineage>
</organism>
<sequence length="265" mass="30921">MKDYPIEIDDYLSGNMSTSEKEAFETRLLTDIELSKELKLQKDMQKIYEDQKWLEEDKEILKTEKAVKLKSFFESNEAKSLKSTIDEVISENRATSTDKTFWFMGIAASIAVLITVSLFVFKDTNYDELYASYVHLDEIPSLVTRGEDTNKMLEDAQLLFEEQKYQKATELFTTYHQKEKSIDPLSYIYNGISYVELNKFDEALSQFQLLGDSNTLQAKKANWYKALIYLKQEDKNKLKEILQIIVSDSDNYKYQNAKELLAKID</sequence>
<proteinExistence type="predicted"/>
<evidence type="ECO:0000256" key="1">
    <source>
        <dbReference type="SAM" id="Phobius"/>
    </source>
</evidence>
<name>A0A1H7PIZ8_AQUAM</name>
<dbReference type="AlphaFoldDB" id="A0A1H7PIZ8"/>
<accession>A0A1H7PIZ8</accession>
<dbReference type="EMBL" id="FOAB01000004">
    <property type="protein sequence ID" value="SEL35751.1"/>
    <property type="molecule type" value="Genomic_DNA"/>
</dbReference>
<protein>
    <recommendedName>
        <fullName evidence="4">Tetratricopeptide repeat-containing protein</fullName>
    </recommendedName>
</protein>
<dbReference type="SUPFAM" id="SSF48452">
    <property type="entry name" value="TPR-like"/>
    <property type="match status" value="1"/>
</dbReference>
<gene>
    <name evidence="2" type="ORF">SAMN04487910_2227</name>
</gene>
<evidence type="ECO:0000313" key="3">
    <source>
        <dbReference type="Proteomes" id="UP000198521"/>
    </source>
</evidence>
<dbReference type="InterPro" id="IPR011990">
    <property type="entry name" value="TPR-like_helical_dom_sf"/>
</dbReference>
<keyword evidence="3" id="KW-1185">Reference proteome</keyword>
<feature type="transmembrane region" description="Helical" evidence="1">
    <location>
        <begin position="101"/>
        <end position="121"/>
    </location>
</feature>